<proteinExistence type="predicted"/>
<dbReference type="EMBL" id="LR796682">
    <property type="protein sequence ID" value="CAB4158724.1"/>
    <property type="molecule type" value="Genomic_DNA"/>
</dbReference>
<reference evidence="1" key="1">
    <citation type="submission" date="2020-04" db="EMBL/GenBank/DDBJ databases">
        <authorList>
            <person name="Chiriac C."/>
            <person name="Salcher M."/>
            <person name="Ghai R."/>
            <person name="Kavagutti S V."/>
        </authorList>
    </citation>
    <scope>NUCLEOTIDE SEQUENCE</scope>
</reference>
<accession>A0A6J5NU55</accession>
<evidence type="ECO:0000313" key="1">
    <source>
        <dbReference type="EMBL" id="CAB4158724.1"/>
    </source>
</evidence>
<organism evidence="1">
    <name type="scientific">uncultured Caudovirales phage</name>
    <dbReference type="NCBI Taxonomy" id="2100421"/>
    <lineage>
        <taxon>Viruses</taxon>
        <taxon>Duplodnaviria</taxon>
        <taxon>Heunggongvirae</taxon>
        <taxon>Uroviricota</taxon>
        <taxon>Caudoviricetes</taxon>
        <taxon>Peduoviridae</taxon>
        <taxon>Maltschvirus</taxon>
        <taxon>Maltschvirus maltsch</taxon>
    </lineage>
</organism>
<gene>
    <name evidence="1" type="ORF">UFOVP706_26</name>
</gene>
<name>A0A6J5NU55_9CAUD</name>
<sequence length="71" mass="8223">MSNTIQSAIDYVYRFHSGADYTLRVTLSDGSLIEVRPAEGYGFYLWNNELGEELRTFINEAQVLYVQLEVR</sequence>
<protein>
    <submittedName>
        <fullName evidence="1">Uncharacterized protein</fullName>
    </submittedName>
</protein>